<gene>
    <name evidence="2" type="ORF">MNOR_LOCUS1190</name>
</gene>
<proteinExistence type="predicted"/>
<comment type="caution">
    <text evidence="2">The sequence shown here is derived from an EMBL/GenBank/DDBJ whole genome shotgun (WGS) entry which is preliminary data.</text>
</comment>
<accession>A0AAV2PJ43</accession>
<sequence>MCMCVTLKDAPRCHTTTRHIDCCSSPHHALLPFTMSQVYFRDITVPNDYNGKTTKRTIEDLRIILTEIMPTISPITIAEKRLGFLVSYSADTDINHLFKPASISKLREKQMTIRLSYASQLDREILILKTPNIIYIKPTPQLTAEIQQSNKISILHLEKFCSEKSKKNYIKITLFSKQEKINVLNNGVLHIFQECLPVCTKYVNGRARALDDATAPSSLTTLVASHRIPSTTPAQEESTSTTTIVHELQLATMSITPSDQEPTVVLPKANNLSGLLTQPCPLPHRQIPSQHDQHVADIKMFLHATIAICDRLNDGVDNPTVFVQAFNDILRHHGHSPVRVPQTVINSSKTIFLRKNDNIKSSLLSQVDPKRHGTTQGQPMSMPTPPWLTSR</sequence>
<keyword evidence="3" id="KW-1185">Reference proteome</keyword>
<dbReference type="Proteomes" id="UP001497623">
    <property type="component" value="Unassembled WGS sequence"/>
</dbReference>
<dbReference type="EMBL" id="CAXKWB010000306">
    <property type="protein sequence ID" value="CAL4060262.1"/>
    <property type="molecule type" value="Genomic_DNA"/>
</dbReference>
<dbReference type="AlphaFoldDB" id="A0AAV2PJ43"/>
<protein>
    <submittedName>
        <fullName evidence="2">Uncharacterized protein</fullName>
    </submittedName>
</protein>
<evidence type="ECO:0000313" key="2">
    <source>
        <dbReference type="EMBL" id="CAL4060262.1"/>
    </source>
</evidence>
<evidence type="ECO:0000256" key="1">
    <source>
        <dbReference type="SAM" id="MobiDB-lite"/>
    </source>
</evidence>
<organism evidence="2 3">
    <name type="scientific">Meganyctiphanes norvegica</name>
    <name type="common">Northern krill</name>
    <name type="synonym">Thysanopoda norvegica</name>
    <dbReference type="NCBI Taxonomy" id="48144"/>
    <lineage>
        <taxon>Eukaryota</taxon>
        <taxon>Metazoa</taxon>
        <taxon>Ecdysozoa</taxon>
        <taxon>Arthropoda</taxon>
        <taxon>Crustacea</taxon>
        <taxon>Multicrustacea</taxon>
        <taxon>Malacostraca</taxon>
        <taxon>Eumalacostraca</taxon>
        <taxon>Eucarida</taxon>
        <taxon>Euphausiacea</taxon>
        <taxon>Euphausiidae</taxon>
        <taxon>Meganyctiphanes</taxon>
    </lineage>
</organism>
<feature type="region of interest" description="Disordered" evidence="1">
    <location>
        <begin position="363"/>
        <end position="391"/>
    </location>
</feature>
<evidence type="ECO:0000313" key="3">
    <source>
        <dbReference type="Proteomes" id="UP001497623"/>
    </source>
</evidence>
<feature type="compositionally biased region" description="Pro residues" evidence="1">
    <location>
        <begin position="382"/>
        <end position="391"/>
    </location>
</feature>
<name>A0AAV2PJ43_MEGNR</name>
<reference evidence="2 3" key="1">
    <citation type="submission" date="2024-05" db="EMBL/GenBank/DDBJ databases">
        <authorList>
            <person name="Wallberg A."/>
        </authorList>
    </citation>
    <scope>NUCLEOTIDE SEQUENCE [LARGE SCALE GENOMIC DNA]</scope>
</reference>